<feature type="transmembrane region" description="Helical" evidence="6">
    <location>
        <begin position="387"/>
        <end position="407"/>
    </location>
</feature>
<evidence type="ECO:0000313" key="7">
    <source>
        <dbReference type="EMBL" id="KOO21459.1"/>
    </source>
</evidence>
<dbReference type="PANTHER" id="PTHR10924">
    <property type="entry name" value="MAJOR FACILITATOR SUPERFAMILY PROTEIN-RELATED"/>
    <property type="match status" value="1"/>
</dbReference>
<comment type="caution">
    <text evidence="7">The sequence shown here is derived from an EMBL/GenBank/DDBJ whole genome shotgun (WGS) entry which is preliminary data.</text>
</comment>
<dbReference type="InterPro" id="IPR011701">
    <property type="entry name" value="MFS"/>
</dbReference>
<keyword evidence="8" id="KW-1185">Reference proteome</keyword>
<protein>
    <submittedName>
        <fullName evidence="7">Uncharacterized protein</fullName>
    </submittedName>
</protein>
<dbReference type="OrthoDB" id="15437at2759"/>
<gene>
    <name evidence="7" type="ORF">Ctob_001533</name>
</gene>
<dbReference type="PANTHER" id="PTHR10924:SF6">
    <property type="entry name" value="SOLUTE CARRIER FAMILY 49 MEMBER A3"/>
    <property type="match status" value="1"/>
</dbReference>
<feature type="transmembrane region" description="Helical" evidence="6">
    <location>
        <begin position="464"/>
        <end position="482"/>
    </location>
</feature>
<dbReference type="AlphaFoldDB" id="A0A0M0J4F7"/>
<sequence length="536" mass="57124">MPLVPVAEPRFSCQTVLPIRFRVLAAFAAVSFLQGASFSVFALNPDLSILLLPSLTRNLEGWTLNCNNIAQAGFIFIAIYLLRERPSPAPTGLRTIAVIGSLTQFVQSFCWYVATLVPSAEVQVWLVLFGSSAGGVCTGCVQGACSRISAVWFPPDERSGATGNVYSAYFAGQLLFTAISLFFCADFDVLYTLHVQLGLSVLNCIIILAWFPDRPVSDESPLKIYRDTLISRATRDATRGASTRGTHTRDGTRSTGGGLLDRLLDRSTQPAAPGDASEGARAGARSRSIAKSSWLSSLRNVGLSSVLLIISVSWSTGVYQAYGQVLPLAFANEGGATYLPCNYSAYARLSNAQGDRFALASTATYAIGGSFGGMVADRFFERRLKRLVLLCYLALTINFGLIIMSMPPPPFFVTNTGGVSFGPGGEPLAIVLVATSGLFSSMATVPALELLAEAATLSEGASNNLVMLGTQIFGIMLTYLSNVIATPGLGILICIFIICCSVIVSPITERYARFEAIHAVVAEEVAMATILEQTAL</sequence>
<feature type="transmembrane region" description="Helical" evidence="6">
    <location>
        <begin position="165"/>
        <end position="183"/>
    </location>
</feature>
<feature type="transmembrane region" description="Helical" evidence="6">
    <location>
        <begin position="488"/>
        <end position="507"/>
    </location>
</feature>
<dbReference type="InterPro" id="IPR036259">
    <property type="entry name" value="MFS_trans_sf"/>
</dbReference>
<evidence type="ECO:0000256" key="5">
    <source>
        <dbReference type="SAM" id="MobiDB-lite"/>
    </source>
</evidence>
<evidence type="ECO:0000256" key="4">
    <source>
        <dbReference type="ARBA" id="ARBA00023136"/>
    </source>
</evidence>
<evidence type="ECO:0000256" key="3">
    <source>
        <dbReference type="ARBA" id="ARBA00022989"/>
    </source>
</evidence>
<evidence type="ECO:0000256" key="1">
    <source>
        <dbReference type="ARBA" id="ARBA00004141"/>
    </source>
</evidence>
<dbReference type="Pfam" id="PF07690">
    <property type="entry name" value="MFS_1"/>
    <property type="match status" value="1"/>
</dbReference>
<dbReference type="GO" id="GO:0022857">
    <property type="term" value="F:transmembrane transporter activity"/>
    <property type="evidence" value="ECO:0007669"/>
    <property type="project" value="InterPro"/>
</dbReference>
<evidence type="ECO:0000256" key="6">
    <source>
        <dbReference type="SAM" id="Phobius"/>
    </source>
</evidence>
<keyword evidence="4 6" id="KW-0472">Membrane</keyword>
<feature type="transmembrane region" description="Helical" evidence="6">
    <location>
        <begin position="126"/>
        <end position="153"/>
    </location>
</feature>
<comment type="subcellular location">
    <subcellularLocation>
        <location evidence="1">Membrane</location>
        <topology evidence="1">Multi-pass membrane protein</topology>
    </subcellularLocation>
</comment>
<feature type="transmembrane region" description="Helical" evidence="6">
    <location>
        <begin position="357"/>
        <end position="375"/>
    </location>
</feature>
<reference evidence="8" key="1">
    <citation type="journal article" date="2015" name="PLoS Genet.">
        <title>Genome Sequence and Transcriptome Analyses of Chrysochromulina tobin: Metabolic Tools for Enhanced Algal Fitness in the Prominent Order Prymnesiales (Haptophyceae).</title>
        <authorList>
            <person name="Hovde B.T."/>
            <person name="Deodato C.R."/>
            <person name="Hunsperger H.M."/>
            <person name="Ryken S.A."/>
            <person name="Yost W."/>
            <person name="Jha R.K."/>
            <person name="Patterson J."/>
            <person name="Monnat R.J. Jr."/>
            <person name="Barlow S.B."/>
            <person name="Starkenburg S.R."/>
            <person name="Cattolico R.A."/>
        </authorList>
    </citation>
    <scope>NUCLEOTIDE SEQUENCE</scope>
    <source>
        <strain evidence="8">CCMP291</strain>
    </source>
</reference>
<feature type="transmembrane region" description="Helical" evidence="6">
    <location>
        <begin position="62"/>
        <end position="82"/>
    </location>
</feature>
<feature type="transmembrane region" description="Helical" evidence="6">
    <location>
        <begin position="301"/>
        <end position="322"/>
    </location>
</feature>
<feature type="transmembrane region" description="Helical" evidence="6">
    <location>
        <begin position="94"/>
        <end position="114"/>
    </location>
</feature>
<feature type="region of interest" description="Disordered" evidence="5">
    <location>
        <begin position="236"/>
        <end position="261"/>
    </location>
</feature>
<dbReference type="SUPFAM" id="SSF103473">
    <property type="entry name" value="MFS general substrate transporter"/>
    <property type="match status" value="1"/>
</dbReference>
<feature type="transmembrane region" description="Helical" evidence="6">
    <location>
        <begin position="427"/>
        <end position="452"/>
    </location>
</feature>
<dbReference type="EMBL" id="JWZX01003361">
    <property type="protein sequence ID" value="KOO21459.1"/>
    <property type="molecule type" value="Genomic_DNA"/>
</dbReference>
<feature type="transmembrane region" description="Helical" evidence="6">
    <location>
        <begin position="189"/>
        <end position="211"/>
    </location>
</feature>
<evidence type="ECO:0000256" key="2">
    <source>
        <dbReference type="ARBA" id="ARBA00022692"/>
    </source>
</evidence>
<dbReference type="Proteomes" id="UP000037460">
    <property type="component" value="Unassembled WGS sequence"/>
</dbReference>
<proteinExistence type="predicted"/>
<dbReference type="Gene3D" id="1.20.1250.20">
    <property type="entry name" value="MFS general substrate transporter like domains"/>
    <property type="match status" value="1"/>
</dbReference>
<organism evidence="7 8">
    <name type="scientific">Chrysochromulina tobinii</name>
    <dbReference type="NCBI Taxonomy" id="1460289"/>
    <lineage>
        <taxon>Eukaryota</taxon>
        <taxon>Haptista</taxon>
        <taxon>Haptophyta</taxon>
        <taxon>Prymnesiophyceae</taxon>
        <taxon>Prymnesiales</taxon>
        <taxon>Chrysochromulinaceae</taxon>
        <taxon>Chrysochromulina</taxon>
    </lineage>
</organism>
<keyword evidence="2 6" id="KW-0812">Transmembrane</keyword>
<accession>A0A0M0J4F7</accession>
<name>A0A0M0J4F7_9EUKA</name>
<dbReference type="InterPro" id="IPR049680">
    <property type="entry name" value="FLVCR1-2_SLC49-like"/>
</dbReference>
<feature type="transmembrane region" description="Helical" evidence="6">
    <location>
        <begin position="21"/>
        <end position="42"/>
    </location>
</feature>
<dbReference type="GO" id="GO:0016020">
    <property type="term" value="C:membrane"/>
    <property type="evidence" value="ECO:0007669"/>
    <property type="project" value="UniProtKB-SubCell"/>
</dbReference>
<evidence type="ECO:0000313" key="8">
    <source>
        <dbReference type="Proteomes" id="UP000037460"/>
    </source>
</evidence>
<keyword evidence="3 6" id="KW-1133">Transmembrane helix</keyword>